<dbReference type="Pfam" id="PF03175">
    <property type="entry name" value="DNA_pol_B_2"/>
    <property type="match status" value="1"/>
</dbReference>
<comment type="caution">
    <text evidence="10">The sequence shown here is derived from an EMBL/GenBank/DDBJ whole genome shotgun (WGS) entry which is preliminary data.</text>
</comment>
<evidence type="ECO:0000256" key="4">
    <source>
        <dbReference type="ARBA" id="ARBA00022695"/>
    </source>
</evidence>
<feature type="domain" description="DNA-directed DNA polymerase family B mitochondria/virus" evidence="9">
    <location>
        <begin position="2"/>
        <end position="119"/>
    </location>
</feature>
<keyword evidence="3" id="KW-0808">Transferase</keyword>
<dbReference type="EMBL" id="CAJNIZ010039311">
    <property type="protein sequence ID" value="CAE7588829.1"/>
    <property type="molecule type" value="Genomic_DNA"/>
</dbReference>
<accession>A0A812UT64</accession>
<evidence type="ECO:0000256" key="2">
    <source>
        <dbReference type="ARBA" id="ARBA00012417"/>
    </source>
</evidence>
<dbReference type="OrthoDB" id="414982at2759"/>
<dbReference type="GO" id="GO:0003887">
    <property type="term" value="F:DNA-directed DNA polymerase activity"/>
    <property type="evidence" value="ECO:0007669"/>
    <property type="project" value="UniProtKB-KW"/>
</dbReference>
<gene>
    <name evidence="10" type="ORF">SPIL2461_LOCUS15700</name>
</gene>
<evidence type="ECO:0000256" key="7">
    <source>
        <dbReference type="ARBA" id="ARBA00023125"/>
    </source>
</evidence>
<name>A0A812UT64_SYMPI</name>
<comment type="catalytic activity">
    <reaction evidence="8">
        <text>DNA(n) + a 2'-deoxyribonucleoside 5'-triphosphate = DNA(n+1) + diphosphate</text>
        <dbReference type="Rhea" id="RHEA:22508"/>
        <dbReference type="Rhea" id="RHEA-COMP:17339"/>
        <dbReference type="Rhea" id="RHEA-COMP:17340"/>
        <dbReference type="ChEBI" id="CHEBI:33019"/>
        <dbReference type="ChEBI" id="CHEBI:61560"/>
        <dbReference type="ChEBI" id="CHEBI:173112"/>
        <dbReference type="EC" id="2.7.7.7"/>
    </reaction>
</comment>
<comment type="similarity">
    <text evidence="1">Belongs to the DNA polymerase type-B family.</text>
</comment>
<evidence type="ECO:0000256" key="5">
    <source>
        <dbReference type="ARBA" id="ARBA00022705"/>
    </source>
</evidence>
<evidence type="ECO:0000259" key="9">
    <source>
        <dbReference type="Pfam" id="PF03175"/>
    </source>
</evidence>
<dbReference type="EC" id="2.7.7.7" evidence="2"/>
<evidence type="ECO:0000256" key="3">
    <source>
        <dbReference type="ARBA" id="ARBA00022679"/>
    </source>
</evidence>
<dbReference type="GO" id="GO:0006260">
    <property type="term" value="P:DNA replication"/>
    <property type="evidence" value="ECO:0007669"/>
    <property type="project" value="UniProtKB-KW"/>
</dbReference>
<reference evidence="10" key="1">
    <citation type="submission" date="2021-02" db="EMBL/GenBank/DDBJ databases">
        <authorList>
            <person name="Dougan E. K."/>
            <person name="Rhodes N."/>
            <person name="Thang M."/>
            <person name="Chan C."/>
        </authorList>
    </citation>
    <scope>NUCLEOTIDE SEQUENCE</scope>
</reference>
<feature type="non-terminal residue" evidence="10">
    <location>
        <position position="1"/>
    </location>
</feature>
<evidence type="ECO:0000313" key="11">
    <source>
        <dbReference type="Proteomes" id="UP000649617"/>
    </source>
</evidence>
<protein>
    <recommendedName>
        <fullName evidence="2">DNA-directed DNA polymerase</fullName>
        <ecNumber evidence="2">2.7.7.7</ecNumber>
    </recommendedName>
</protein>
<evidence type="ECO:0000256" key="6">
    <source>
        <dbReference type="ARBA" id="ARBA00022932"/>
    </source>
</evidence>
<organism evidence="10 11">
    <name type="scientific">Symbiodinium pilosum</name>
    <name type="common">Dinoflagellate</name>
    <dbReference type="NCBI Taxonomy" id="2952"/>
    <lineage>
        <taxon>Eukaryota</taxon>
        <taxon>Sar</taxon>
        <taxon>Alveolata</taxon>
        <taxon>Dinophyceae</taxon>
        <taxon>Suessiales</taxon>
        <taxon>Symbiodiniaceae</taxon>
        <taxon>Symbiodinium</taxon>
    </lineage>
</organism>
<keyword evidence="7" id="KW-0238">DNA-binding</keyword>
<proteinExistence type="inferred from homology"/>
<evidence type="ECO:0000313" key="10">
    <source>
        <dbReference type="EMBL" id="CAE7588829.1"/>
    </source>
</evidence>
<dbReference type="GO" id="GO:0000166">
    <property type="term" value="F:nucleotide binding"/>
    <property type="evidence" value="ECO:0007669"/>
    <property type="project" value="InterPro"/>
</dbReference>
<dbReference type="Proteomes" id="UP000649617">
    <property type="component" value="Unassembled WGS sequence"/>
</dbReference>
<dbReference type="AlphaFoldDB" id="A0A812UT64"/>
<dbReference type="InterPro" id="IPR004868">
    <property type="entry name" value="DNA-dir_DNA_pol_B_mt/vir"/>
</dbReference>
<evidence type="ECO:0000256" key="1">
    <source>
        <dbReference type="ARBA" id="ARBA00005755"/>
    </source>
</evidence>
<dbReference type="GO" id="GO:0003677">
    <property type="term" value="F:DNA binding"/>
    <property type="evidence" value="ECO:0007669"/>
    <property type="project" value="UniProtKB-KW"/>
</dbReference>
<keyword evidence="6" id="KW-0239">DNA-directed DNA polymerase</keyword>
<keyword evidence="11" id="KW-1185">Reference proteome</keyword>
<evidence type="ECO:0000256" key="8">
    <source>
        <dbReference type="ARBA" id="ARBA00049244"/>
    </source>
</evidence>
<keyword evidence="5" id="KW-0235">DNA replication</keyword>
<sequence length="158" mass="18017">MALADVLKHHRETFWEHFRLDPCQYLTHASASHDAMLRMCCPREKRCLGLMTDSRIYQLTKHNIRGSLEHIAQLFAKANNSMLSDFEPQLDRFWILFCDVNSMYPSIMAKLLPVDGGEWIERPLGVGTLVLEVMERVVALVAELLGKQCGLNGSDVNE</sequence>
<keyword evidence="4" id="KW-0548">Nucleotidyltransferase</keyword>